<dbReference type="Proteomes" id="UP000318571">
    <property type="component" value="Chromosome 9"/>
</dbReference>
<dbReference type="EMBL" id="VCGU01000009">
    <property type="protein sequence ID" value="TRY70567.1"/>
    <property type="molecule type" value="Genomic_DNA"/>
</dbReference>
<keyword evidence="12" id="KW-0378">Hydrolase</keyword>
<evidence type="ECO:0000313" key="15">
    <source>
        <dbReference type="EMBL" id="TRY70567.1"/>
    </source>
</evidence>
<keyword evidence="9" id="KW-0808">Transferase</keyword>
<evidence type="ECO:0000256" key="10">
    <source>
        <dbReference type="ARBA" id="ARBA00022695"/>
    </source>
</evidence>
<dbReference type="GO" id="GO:0000166">
    <property type="term" value="F:nucleotide binding"/>
    <property type="evidence" value="ECO:0007669"/>
    <property type="project" value="UniProtKB-KW"/>
</dbReference>
<comment type="caution">
    <text evidence="15">The sequence shown here is derived from an EMBL/GenBank/DDBJ whole genome shotgun (WGS) entry which is preliminary data.</text>
</comment>
<organism evidence="15 16">
    <name type="scientific">Tigriopus californicus</name>
    <name type="common">Marine copepod</name>
    <dbReference type="NCBI Taxonomy" id="6832"/>
    <lineage>
        <taxon>Eukaryota</taxon>
        <taxon>Metazoa</taxon>
        <taxon>Ecdysozoa</taxon>
        <taxon>Arthropoda</taxon>
        <taxon>Crustacea</taxon>
        <taxon>Multicrustacea</taxon>
        <taxon>Hexanauplia</taxon>
        <taxon>Copepoda</taxon>
        <taxon>Harpacticoida</taxon>
        <taxon>Harpacticidae</taxon>
        <taxon>Tigriopus</taxon>
    </lineage>
</organism>
<feature type="domain" description="GDPGP1-like N-terminal" evidence="14">
    <location>
        <begin position="23"/>
        <end position="184"/>
    </location>
</feature>
<protein>
    <recommendedName>
        <fullName evidence="6">GDP-D-glucose phosphorylase 1</fullName>
        <ecNumber evidence="5">2.7.7.78</ecNumber>
    </recommendedName>
</protein>
<dbReference type="GO" id="GO:0080048">
    <property type="term" value="F:GDP-D-glucose phosphorylase activity"/>
    <property type="evidence" value="ECO:0007669"/>
    <property type="project" value="UniProtKB-EC"/>
</dbReference>
<dbReference type="AlphaFoldDB" id="A0A553NYQ7"/>
<comment type="function">
    <text evidence="2">Specific and highly efficient GDP-D-glucose phosphorylase regulating the levels of GDP-D-glucose in cells.</text>
</comment>
<dbReference type="Pfam" id="PF26217">
    <property type="entry name" value="GDPGP1_N"/>
    <property type="match status" value="1"/>
</dbReference>
<evidence type="ECO:0000256" key="4">
    <source>
        <dbReference type="ARBA" id="ARBA00006451"/>
    </source>
</evidence>
<keyword evidence="7" id="KW-0963">Cytoplasm</keyword>
<evidence type="ECO:0000259" key="14">
    <source>
        <dbReference type="Pfam" id="PF26217"/>
    </source>
</evidence>
<gene>
    <name evidence="15" type="ORF">TCAL_06111</name>
</gene>
<evidence type="ECO:0000256" key="2">
    <source>
        <dbReference type="ARBA" id="ARBA00003049"/>
    </source>
</evidence>
<evidence type="ECO:0000256" key="9">
    <source>
        <dbReference type="ARBA" id="ARBA00022679"/>
    </source>
</evidence>
<evidence type="ECO:0000256" key="1">
    <source>
        <dbReference type="ARBA" id="ARBA00000063"/>
    </source>
</evidence>
<proteinExistence type="inferred from homology"/>
<dbReference type="InterPro" id="IPR058866">
    <property type="entry name" value="GDPGP1_N"/>
</dbReference>
<evidence type="ECO:0000256" key="7">
    <source>
        <dbReference type="ARBA" id="ARBA00022490"/>
    </source>
</evidence>
<evidence type="ECO:0000256" key="6">
    <source>
        <dbReference type="ARBA" id="ARBA00018857"/>
    </source>
</evidence>
<evidence type="ECO:0000256" key="12">
    <source>
        <dbReference type="ARBA" id="ARBA00022801"/>
    </source>
</evidence>
<feature type="domain" description="GDPGP1-like C-terminal" evidence="13">
    <location>
        <begin position="205"/>
        <end position="336"/>
    </location>
</feature>
<evidence type="ECO:0000256" key="5">
    <source>
        <dbReference type="ARBA" id="ARBA00012507"/>
    </source>
</evidence>
<dbReference type="STRING" id="6832.A0A553NYQ7"/>
<reference evidence="15 16" key="1">
    <citation type="journal article" date="2018" name="Nat. Ecol. Evol.">
        <title>Genomic signatures of mitonuclear coevolution across populations of Tigriopus californicus.</title>
        <authorList>
            <person name="Barreto F.S."/>
            <person name="Watson E.T."/>
            <person name="Lima T.G."/>
            <person name="Willett C.S."/>
            <person name="Edmands S."/>
            <person name="Li W."/>
            <person name="Burton R.S."/>
        </authorList>
    </citation>
    <scope>NUCLEOTIDE SEQUENCE [LARGE SCALE GENOMIC DNA]</scope>
    <source>
        <strain evidence="15 16">San Diego</strain>
    </source>
</reference>
<dbReference type="GO" id="GO:0005085">
    <property type="term" value="F:guanyl-nucleotide exchange factor activity"/>
    <property type="evidence" value="ECO:0007669"/>
    <property type="project" value="UniProtKB-KW"/>
</dbReference>
<dbReference type="PANTHER" id="PTHR20884:SF8">
    <property type="entry name" value="GDP-D-GLUCOSE PHOSPHORYLASE 1"/>
    <property type="match status" value="1"/>
</dbReference>
<keyword evidence="8" id="KW-0344">Guanine-nucleotide releasing factor</keyword>
<comment type="similarity">
    <text evidence="4">Belongs to the GDPGP1 family.</text>
</comment>
<dbReference type="InterPro" id="IPR058865">
    <property type="entry name" value="GDPGP1_C"/>
</dbReference>
<dbReference type="GO" id="GO:0016787">
    <property type="term" value="F:hydrolase activity"/>
    <property type="evidence" value="ECO:0007669"/>
    <property type="project" value="UniProtKB-KW"/>
</dbReference>
<evidence type="ECO:0000259" key="13">
    <source>
        <dbReference type="Pfam" id="PF26216"/>
    </source>
</evidence>
<sequence>MATTAFEYSTTDLRVSATGNKTRFDELVETRWNQHMDAGHFRYPFSSPESKILPGKYNFLAQLNYNRAHNRRAPQSMLSLQQPYNPDGFNFTKIDLSKELVLDLAKRSIETKSKHSIIINVSPLEKCSSLVVPEINERRPQLLTETSIQVAFETMLLSGSSSLRLGFNSLCAYASVNHQHWHMYYLENVKLYLETAEVQPLPATNGRCYELLDYPAPCFAFQMKSVEDIVAVSKSVHLLIEYLIRNDIAHNVFMTRGQNFDRDSKDQVVRVFVWGRESVIGSKDPGAFVIAVCELAGQILIYQEEFFKNVSEADVARKQREATQFVFAKVKNDLCNVFS</sequence>
<comment type="catalytic activity">
    <reaction evidence="1">
        <text>GDP-alpha-D-glucose + phosphate = alpha-D-glucose 1-phosphate + GDP + H(+)</text>
        <dbReference type="Rhea" id="RHEA:30387"/>
        <dbReference type="ChEBI" id="CHEBI:15378"/>
        <dbReference type="ChEBI" id="CHEBI:43474"/>
        <dbReference type="ChEBI" id="CHEBI:58189"/>
        <dbReference type="ChEBI" id="CHEBI:58601"/>
        <dbReference type="ChEBI" id="CHEBI:62230"/>
        <dbReference type="EC" id="2.7.7.78"/>
    </reaction>
</comment>
<dbReference type="Pfam" id="PF26216">
    <property type="entry name" value="GDPGP1_C"/>
    <property type="match status" value="1"/>
</dbReference>
<evidence type="ECO:0000256" key="3">
    <source>
        <dbReference type="ARBA" id="ARBA00004496"/>
    </source>
</evidence>
<dbReference type="PANTHER" id="PTHR20884">
    <property type="entry name" value="GDP-D-GLUCOSE PHOSPHORYLASE 1"/>
    <property type="match status" value="1"/>
</dbReference>
<keyword evidence="11" id="KW-0547">Nucleotide-binding</keyword>
<dbReference type="GO" id="GO:0006006">
    <property type="term" value="P:glucose metabolic process"/>
    <property type="evidence" value="ECO:0007669"/>
    <property type="project" value="TreeGrafter"/>
</dbReference>
<dbReference type="InterPro" id="IPR026506">
    <property type="entry name" value="GDPGP"/>
</dbReference>
<accession>A0A553NYQ7</accession>
<evidence type="ECO:0000313" key="16">
    <source>
        <dbReference type="Proteomes" id="UP000318571"/>
    </source>
</evidence>
<keyword evidence="10" id="KW-0548">Nucleotidyltransferase</keyword>
<keyword evidence="16" id="KW-1185">Reference proteome</keyword>
<dbReference type="GO" id="GO:0005737">
    <property type="term" value="C:cytoplasm"/>
    <property type="evidence" value="ECO:0007669"/>
    <property type="project" value="UniProtKB-SubCell"/>
</dbReference>
<dbReference type="EC" id="2.7.7.78" evidence="5"/>
<evidence type="ECO:0000256" key="8">
    <source>
        <dbReference type="ARBA" id="ARBA00022658"/>
    </source>
</evidence>
<name>A0A553NYQ7_TIGCA</name>
<evidence type="ECO:0000256" key="11">
    <source>
        <dbReference type="ARBA" id="ARBA00022741"/>
    </source>
</evidence>
<comment type="subcellular location">
    <subcellularLocation>
        <location evidence="3">Cytoplasm</location>
    </subcellularLocation>
</comment>
<dbReference type="OMA" id="NNEDWDG"/>